<name>A0A2S4HAT0_9GAMM</name>
<evidence type="ECO:0000313" key="4">
    <source>
        <dbReference type="EMBL" id="RNL59104.1"/>
    </source>
</evidence>
<evidence type="ECO:0000313" key="6">
    <source>
        <dbReference type="Proteomes" id="UP000274695"/>
    </source>
</evidence>
<accession>A0A2S4HAT0</accession>
<keyword evidence="2" id="KW-1133">Transmembrane helix</keyword>
<proteinExistence type="predicted"/>
<sequence length="345" mass="38120">MIKQRISGAFGAAKEAMQDWLGNGVAWRIAAVAVPVYLLLVVVFGVYWSFTPDMPETRYLQQDAKKAVVGTATTSALIDVSEVLLNKPGGFISNDITPPGIFMDDMPAWEYGVLIQVRDLSRAMRESFSRSQSQSQEDADLAKAEPRFNFSNNSWAVPASESEYGQGIKFLKAYRKRLSDVDDPQAQFYARADNLRYWLAGVESRLGSLSQRLSASVGRPRLNTDLANDANARQSTPGESEQRVKTPWLKLDNVFYESRGTAWALICFLRAVEVDFADVLANKNAAVSLRQIIRELEGTQQAMYSPMVLNGGGFGLLANHSLVMASYITRANAAITDLRDLLSQG</sequence>
<protein>
    <submittedName>
        <fullName evidence="3">DUF2333 domain-containing protein</fullName>
    </submittedName>
    <submittedName>
        <fullName evidence="4">DUF2333 family protein</fullName>
    </submittedName>
</protein>
<reference evidence="4 6" key="2">
    <citation type="submission" date="2018-10" db="EMBL/GenBank/DDBJ databases">
        <title>Draft genome sequence of Zhongshania sp. DSW25-10.</title>
        <authorList>
            <person name="Oh J."/>
        </authorList>
    </citation>
    <scope>NUCLEOTIDE SEQUENCE [LARGE SCALE GENOMIC DNA]</scope>
    <source>
        <strain evidence="4 6">DSW25-10</strain>
    </source>
</reference>
<dbReference type="InterPro" id="IPR016936">
    <property type="entry name" value="UCP029693"/>
</dbReference>
<dbReference type="EMBL" id="PQGG01000044">
    <property type="protein sequence ID" value="POP51096.1"/>
    <property type="molecule type" value="Genomic_DNA"/>
</dbReference>
<dbReference type="RefSeq" id="WP_103686060.1">
    <property type="nucleotide sequence ID" value="NZ_PQGG01000044.1"/>
</dbReference>
<dbReference type="Pfam" id="PF10095">
    <property type="entry name" value="DUF2333"/>
    <property type="match status" value="1"/>
</dbReference>
<dbReference type="AlphaFoldDB" id="A0A2S4HAT0"/>
<keyword evidence="2" id="KW-0812">Transmembrane</keyword>
<gene>
    <name evidence="3" type="ORF">C0068_19120</name>
    <name evidence="4" type="ORF">D0911_16185</name>
</gene>
<evidence type="ECO:0000313" key="3">
    <source>
        <dbReference type="EMBL" id="POP51096.1"/>
    </source>
</evidence>
<evidence type="ECO:0000313" key="5">
    <source>
        <dbReference type="Proteomes" id="UP000237222"/>
    </source>
</evidence>
<dbReference type="EMBL" id="RHGB01000022">
    <property type="protein sequence ID" value="RNL59104.1"/>
    <property type="molecule type" value="Genomic_DNA"/>
</dbReference>
<keyword evidence="6" id="KW-1185">Reference proteome</keyword>
<feature type="transmembrane region" description="Helical" evidence="2">
    <location>
        <begin position="25"/>
        <end position="50"/>
    </location>
</feature>
<dbReference type="Proteomes" id="UP000274695">
    <property type="component" value="Unassembled WGS sequence"/>
</dbReference>
<evidence type="ECO:0000256" key="1">
    <source>
        <dbReference type="SAM" id="MobiDB-lite"/>
    </source>
</evidence>
<dbReference type="PIRSF" id="PIRSF029693">
    <property type="entry name" value="UCP029693"/>
    <property type="match status" value="1"/>
</dbReference>
<reference evidence="3" key="1">
    <citation type="submission" date="2018-01" db="EMBL/GenBank/DDBJ databases">
        <authorList>
            <person name="Yu X.-D."/>
        </authorList>
    </citation>
    <scope>NUCLEOTIDE SEQUENCE</scope>
    <source>
        <strain evidence="3">ZX-21</strain>
    </source>
</reference>
<dbReference type="Proteomes" id="UP000237222">
    <property type="component" value="Unassembled WGS sequence"/>
</dbReference>
<comment type="caution">
    <text evidence="3">The sequence shown here is derived from an EMBL/GenBank/DDBJ whole genome shotgun (WGS) entry which is preliminary data.</text>
</comment>
<organism evidence="3 5">
    <name type="scientific">Zhongshania marina</name>
    <dbReference type="NCBI Taxonomy" id="2304603"/>
    <lineage>
        <taxon>Bacteria</taxon>
        <taxon>Pseudomonadati</taxon>
        <taxon>Pseudomonadota</taxon>
        <taxon>Gammaproteobacteria</taxon>
        <taxon>Cellvibrionales</taxon>
        <taxon>Spongiibacteraceae</taxon>
        <taxon>Zhongshania</taxon>
    </lineage>
</organism>
<dbReference type="OrthoDB" id="5821246at2"/>
<keyword evidence="2" id="KW-0472">Membrane</keyword>
<evidence type="ECO:0000256" key="2">
    <source>
        <dbReference type="SAM" id="Phobius"/>
    </source>
</evidence>
<feature type="region of interest" description="Disordered" evidence="1">
    <location>
        <begin position="224"/>
        <end position="243"/>
    </location>
</feature>